<keyword evidence="1" id="KW-0804">Transcription</keyword>
<dbReference type="KEGG" id="mtt:Ftrac_0435"/>
<dbReference type="AlphaFoldDB" id="E4TNI4"/>
<sequence length="66" mass="7650">MNTPLEELQMSSELLRFAEAHKLHSLSDMISIGTRNLEGLPGFNKRLLFEYLQLLEKHGLDEFMES</sequence>
<evidence type="ECO:0000313" key="2">
    <source>
        <dbReference type="Proteomes" id="UP000008720"/>
    </source>
</evidence>
<proteinExistence type="predicted"/>
<dbReference type="GO" id="GO:0000428">
    <property type="term" value="C:DNA-directed RNA polymerase complex"/>
    <property type="evidence" value="ECO:0007669"/>
    <property type="project" value="UniProtKB-KW"/>
</dbReference>
<evidence type="ECO:0000313" key="1">
    <source>
        <dbReference type="EMBL" id="ADR20441.1"/>
    </source>
</evidence>
<accession>E4TNI4</accession>
<organism evidence="1 2">
    <name type="scientific">Marivirga tractuosa (strain ATCC 23168 / DSM 4126 / NBRC 15989 / NCIMB 1408 / VKM B-1430 / H-43)</name>
    <name type="common">Microscilla tractuosa</name>
    <name type="synonym">Flexibacter tractuosus</name>
    <dbReference type="NCBI Taxonomy" id="643867"/>
    <lineage>
        <taxon>Bacteria</taxon>
        <taxon>Pseudomonadati</taxon>
        <taxon>Bacteroidota</taxon>
        <taxon>Cytophagia</taxon>
        <taxon>Cytophagales</taxon>
        <taxon>Marivirgaceae</taxon>
        <taxon>Marivirga</taxon>
    </lineage>
</organism>
<gene>
    <name evidence="1" type="ordered locus">Ftrac_0435</name>
</gene>
<keyword evidence="1" id="KW-0240">DNA-directed RNA polymerase</keyword>
<dbReference type="SUPFAM" id="SSF47789">
    <property type="entry name" value="C-terminal domain of RNA polymerase alpha subunit"/>
    <property type="match status" value="1"/>
</dbReference>
<keyword evidence="2" id="KW-1185">Reference proteome</keyword>
<reference evidence="1 2" key="1">
    <citation type="journal article" date="2011" name="Stand. Genomic Sci.">
        <title>Complete genome sequence of Marivirga tractuosa type strain (H-43).</title>
        <authorList>
            <person name="Pagani I."/>
            <person name="Chertkov O."/>
            <person name="Lapidus A."/>
            <person name="Lucas S."/>
            <person name="Del Rio T.G."/>
            <person name="Tice H."/>
            <person name="Copeland A."/>
            <person name="Cheng J.F."/>
            <person name="Nolan M."/>
            <person name="Saunders E."/>
            <person name="Pitluck S."/>
            <person name="Held B."/>
            <person name="Goodwin L."/>
            <person name="Liolios K."/>
            <person name="Ovchinikova G."/>
            <person name="Ivanova N."/>
            <person name="Mavromatis K."/>
            <person name="Pati A."/>
            <person name="Chen A."/>
            <person name="Palaniappan K."/>
            <person name="Land M."/>
            <person name="Hauser L."/>
            <person name="Jeffries C.D."/>
            <person name="Detter J.C."/>
            <person name="Han C."/>
            <person name="Tapia R."/>
            <person name="Ngatchou-Djao O.D."/>
            <person name="Rohde M."/>
            <person name="Goker M."/>
            <person name="Spring S."/>
            <person name="Sikorski J."/>
            <person name="Woyke T."/>
            <person name="Bristow J."/>
            <person name="Eisen J.A."/>
            <person name="Markowitz V."/>
            <person name="Hugenholtz P."/>
            <person name="Klenk H.P."/>
            <person name="Kyrpides N.C."/>
        </authorList>
    </citation>
    <scope>NUCLEOTIDE SEQUENCE [LARGE SCALE GENOMIC DNA]</scope>
    <source>
        <strain evidence="2">ATCC 23168 / DSM 4126 / NBRC 15989 / NCIMB 1408 / VKM B-1430 / H-43</strain>
    </source>
</reference>
<dbReference type="EMBL" id="CP002349">
    <property type="protein sequence ID" value="ADR20441.1"/>
    <property type="molecule type" value="Genomic_DNA"/>
</dbReference>
<dbReference type="HOGENOM" id="CLU_2826081_0_0_10"/>
<protein>
    <submittedName>
        <fullName evidence="1">DNA-directed RNA polymerase subunit alpha</fullName>
    </submittedName>
</protein>
<dbReference type="Proteomes" id="UP000008720">
    <property type="component" value="Chromosome"/>
</dbReference>
<name>E4TNI4_MARTH</name>